<reference evidence="3" key="1">
    <citation type="submission" date="2016-10" db="EMBL/GenBank/DDBJ databases">
        <authorList>
            <person name="Varghese N."/>
            <person name="Submissions S."/>
        </authorList>
    </citation>
    <scope>NUCLEOTIDE SEQUENCE [LARGE SCALE GENOMIC DNA]</scope>
    <source>
        <strain evidence="3">DSM 123</strain>
    </source>
</reference>
<dbReference type="InterPro" id="IPR014587">
    <property type="entry name" value="UCP034077"/>
</dbReference>
<protein>
    <recommendedName>
        <fullName evidence="4">TonB C-terminal domain-containing protein</fullName>
    </recommendedName>
</protein>
<accession>A0A1H8STD5</accession>
<proteinExistence type="predicted"/>
<evidence type="ECO:0000256" key="1">
    <source>
        <dbReference type="SAM" id="SignalP"/>
    </source>
</evidence>
<sequence length="147" mass="16157">MPPRRQVAVAAVLIAVAIGLSSRVALAQATPIDNLNELFAALKQCWRPPQLTPGDPGMQITVLVSFKRDGEILGKPRITFESANTPGADSLVYRIAVMETLQRCTPLPFTKSMGNAVAGRPFTLRFDDRRTLPKPNEKRAWLTTRTS</sequence>
<dbReference type="EMBL" id="FODT01000005">
    <property type="protein sequence ID" value="SEO81614.1"/>
    <property type="molecule type" value="Genomic_DNA"/>
</dbReference>
<evidence type="ECO:0000313" key="3">
    <source>
        <dbReference type="Proteomes" id="UP000199615"/>
    </source>
</evidence>
<keyword evidence="3" id="KW-1185">Reference proteome</keyword>
<dbReference type="Gene3D" id="3.30.1150.10">
    <property type="match status" value="1"/>
</dbReference>
<dbReference type="AlphaFoldDB" id="A0A1H8STD5"/>
<organism evidence="2 3">
    <name type="scientific">Rhodopseudomonas pseudopalustris</name>
    <dbReference type="NCBI Taxonomy" id="1513892"/>
    <lineage>
        <taxon>Bacteria</taxon>
        <taxon>Pseudomonadati</taxon>
        <taxon>Pseudomonadota</taxon>
        <taxon>Alphaproteobacteria</taxon>
        <taxon>Hyphomicrobiales</taxon>
        <taxon>Nitrobacteraceae</taxon>
        <taxon>Rhodopseudomonas</taxon>
    </lineage>
</organism>
<dbReference type="OrthoDB" id="7997311at2"/>
<feature type="signal peptide" evidence="1">
    <location>
        <begin position="1"/>
        <end position="27"/>
    </location>
</feature>
<gene>
    <name evidence="2" type="ORF">SAMN05444123_10551</name>
</gene>
<keyword evidence="1" id="KW-0732">Signal</keyword>
<name>A0A1H8STD5_9BRAD</name>
<evidence type="ECO:0000313" key="2">
    <source>
        <dbReference type="EMBL" id="SEO81614.1"/>
    </source>
</evidence>
<dbReference type="RefSeq" id="WP_092683807.1">
    <property type="nucleotide sequence ID" value="NZ_FODT01000005.1"/>
</dbReference>
<dbReference type="Proteomes" id="UP000199615">
    <property type="component" value="Unassembled WGS sequence"/>
</dbReference>
<feature type="chain" id="PRO_5011542652" description="TonB C-terminal domain-containing protein" evidence="1">
    <location>
        <begin position="28"/>
        <end position="147"/>
    </location>
</feature>
<evidence type="ECO:0008006" key="4">
    <source>
        <dbReference type="Google" id="ProtNLM"/>
    </source>
</evidence>
<dbReference type="PIRSF" id="PIRSF034077">
    <property type="entry name" value="UCP034077"/>
    <property type="match status" value="1"/>
</dbReference>